<proteinExistence type="predicted"/>
<sequence>MNIYDMKVTHTQATQLVQLFCSWIIAKHDIEDTLITFGSAMRTAVTFETLEVIEEIIRLSPRITDPYVDAKSIFLEAITRRQDRIYNLFYQITSFRMMMARGIDEITHENVLHTVAKSVPPYKFTSHTGGAALQMQFELQWFKAMCTGMLGLADWKPPAWRAQRVAGTSAAGSAPWNIGGFHTPLR</sequence>
<protein>
    <submittedName>
        <fullName evidence="1">Uncharacterized protein</fullName>
    </submittedName>
</protein>
<gene>
    <name evidence="1" type="ORF">OSB04_010204</name>
</gene>
<keyword evidence="2" id="KW-1185">Reference proteome</keyword>
<accession>A0AA38WKE7</accession>
<name>A0AA38WKE7_9ASTR</name>
<comment type="caution">
    <text evidence="1">The sequence shown here is derived from an EMBL/GenBank/DDBJ whole genome shotgun (WGS) entry which is preliminary data.</text>
</comment>
<evidence type="ECO:0000313" key="2">
    <source>
        <dbReference type="Proteomes" id="UP001172457"/>
    </source>
</evidence>
<reference evidence="1" key="1">
    <citation type="submission" date="2023-03" db="EMBL/GenBank/DDBJ databases">
        <title>Chromosome-scale reference genome and RAD-based genetic map of yellow starthistle (Centaurea solstitialis) reveal putative structural variation and QTLs associated with invader traits.</title>
        <authorList>
            <person name="Reatini B."/>
            <person name="Cang F.A."/>
            <person name="Jiang Q."/>
            <person name="Mckibben M.T.W."/>
            <person name="Barker M.S."/>
            <person name="Rieseberg L.H."/>
            <person name="Dlugosch K.M."/>
        </authorList>
    </citation>
    <scope>NUCLEOTIDE SEQUENCE</scope>
    <source>
        <strain evidence="1">CAN-66</strain>
        <tissue evidence="1">Leaf</tissue>
    </source>
</reference>
<dbReference type="EMBL" id="JARYMX010000003">
    <property type="protein sequence ID" value="KAJ9555590.1"/>
    <property type="molecule type" value="Genomic_DNA"/>
</dbReference>
<dbReference type="Proteomes" id="UP001172457">
    <property type="component" value="Chromosome 3"/>
</dbReference>
<dbReference type="GO" id="GO:0016020">
    <property type="term" value="C:membrane"/>
    <property type="evidence" value="ECO:0007669"/>
    <property type="project" value="TreeGrafter"/>
</dbReference>
<dbReference type="PANTHER" id="PTHR24177">
    <property type="entry name" value="CASKIN"/>
    <property type="match status" value="1"/>
</dbReference>
<evidence type="ECO:0000313" key="1">
    <source>
        <dbReference type="EMBL" id="KAJ9555590.1"/>
    </source>
</evidence>
<dbReference type="AlphaFoldDB" id="A0AA38WKE7"/>
<organism evidence="1 2">
    <name type="scientific">Centaurea solstitialis</name>
    <name type="common">yellow star-thistle</name>
    <dbReference type="NCBI Taxonomy" id="347529"/>
    <lineage>
        <taxon>Eukaryota</taxon>
        <taxon>Viridiplantae</taxon>
        <taxon>Streptophyta</taxon>
        <taxon>Embryophyta</taxon>
        <taxon>Tracheophyta</taxon>
        <taxon>Spermatophyta</taxon>
        <taxon>Magnoliopsida</taxon>
        <taxon>eudicotyledons</taxon>
        <taxon>Gunneridae</taxon>
        <taxon>Pentapetalae</taxon>
        <taxon>asterids</taxon>
        <taxon>campanulids</taxon>
        <taxon>Asterales</taxon>
        <taxon>Asteraceae</taxon>
        <taxon>Carduoideae</taxon>
        <taxon>Cardueae</taxon>
        <taxon>Centaureinae</taxon>
        <taxon>Centaurea</taxon>
    </lineage>
</organism>
<dbReference type="PANTHER" id="PTHR24177:SF365">
    <property type="entry name" value="ANKYRIN REPEAT-CONTAINING PROTEIN NPR4-LIKE ISOFORM X1"/>
    <property type="match status" value="1"/>
</dbReference>